<dbReference type="FunFam" id="3.40.50.980:FF:000001">
    <property type="entry name" value="Non-ribosomal peptide synthetase"/>
    <property type="match status" value="1"/>
</dbReference>
<dbReference type="Proteomes" id="UP000240653">
    <property type="component" value="Unassembled WGS sequence"/>
</dbReference>
<keyword evidence="2" id="KW-0812">Transmembrane</keyword>
<dbReference type="InterPro" id="IPR000873">
    <property type="entry name" value="AMP-dep_synth/lig_dom"/>
</dbReference>
<dbReference type="InterPro" id="IPR011004">
    <property type="entry name" value="Trimer_LpxA-like_sf"/>
</dbReference>
<dbReference type="SUPFAM" id="SSF51161">
    <property type="entry name" value="Trimeric LpxA-like enzymes"/>
    <property type="match status" value="3"/>
</dbReference>
<proteinExistence type="predicted"/>
<feature type="region of interest" description="Disordered" evidence="1">
    <location>
        <begin position="1355"/>
        <end position="1389"/>
    </location>
</feature>
<dbReference type="Gene3D" id="3.40.50.12780">
    <property type="entry name" value="N-terminal domain of ligase-like"/>
    <property type="match status" value="1"/>
</dbReference>
<feature type="transmembrane region" description="Helical" evidence="2">
    <location>
        <begin position="930"/>
        <end position="952"/>
    </location>
</feature>
<comment type="caution">
    <text evidence="4">The sequence shown here is derived from an EMBL/GenBank/DDBJ whole genome shotgun (WGS) entry which is preliminary data.</text>
</comment>
<dbReference type="GO" id="GO:0005737">
    <property type="term" value="C:cytoplasm"/>
    <property type="evidence" value="ECO:0007669"/>
    <property type="project" value="TreeGrafter"/>
</dbReference>
<dbReference type="GO" id="GO:0043041">
    <property type="term" value="P:amino acid activation for nonribosomal peptide biosynthetic process"/>
    <property type="evidence" value="ECO:0007669"/>
    <property type="project" value="TreeGrafter"/>
</dbReference>
<dbReference type="RefSeq" id="WP_106727192.1">
    <property type="nucleotide sequence ID" value="NZ_PXYL01000027.1"/>
</dbReference>
<dbReference type="EMBL" id="PXYL01000027">
    <property type="protein sequence ID" value="PSJ54240.1"/>
    <property type="molecule type" value="Genomic_DNA"/>
</dbReference>
<dbReference type="GO" id="GO:0044550">
    <property type="term" value="P:secondary metabolite biosynthetic process"/>
    <property type="evidence" value="ECO:0007669"/>
    <property type="project" value="TreeGrafter"/>
</dbReference>
<dbReference type="InterPro" id="IPR042099">
    <property type="entry name" value="ANL_N_sf"/>
</dbReference>
<accession>A0A2P7RVJ7</accession>
<dbReference type="Gene3D" id="2.160.10.10">
    <property type="entry name" value="Hexapeptide repeat proteins"/>
    <property type="match status" value="2"/>
</dbReference>
<dbReference type="InterPro" id="IPR012728">
    <property type="entry name" value="Pls/PosA_C"/>
</dbReference>
<keyword evidence="2" id="KW-0472">Membrane</keyword>
<dbReference type="InterPro" id="IPR010071">
    <property type="entry name" value="AA_adenyl_dom"/>
</dbReference>
<dbReference type="InterPro" id="IPR025110">
    <property type="entry name" value="AMP-bd_C"/>
</dbReference>
<dbReference type="PROSITE" id="PS00455">
    <property type="entry name" value="AMP_BINDING"/>
    <property type="match status" value="1"/>
</dbReference>
<dbReference type="SUPFAM" id="SSF47336">
    <property type="entry name" value="ACP-like"/>
    <property type="match status" value="1"/>
</dbReference>
<organism evidence="4 5">
    <name type="scientific">Pseudaminobacter soli</name>
    <name type="common">ex Li et al. 2025</name>
    <dbReference type="NCBI Taxonomy" id="1295366"/>
    <lineage>
        <taxon>Bacteria</taxon>
        <taxon>Pseudomonadati</taxon>
        <taxon>Pseudomonadota</taxon>
        <taxon>Alphaproteobacteria</taxon>
        <taxon>Hyphomicrobiales</taxon>
        <taxon>Phyllobacteriaceae</taxon>
        <taxon>Pseudaminobacter</taxon>
    </lineage>
</organism>
<keyword evidence="2" id="KW-1133">Transmembrane helix</keyword>
<dbReference type="Pfam" id="PF00501">
    <property type="entry name" value="AMP-binding"/>
    <property type="match status" value="1"/>
</dbReference>
<feature type="transmembrane region" description="Helical" evidence="2">
    <location>
        <begin position="701"/>
        <end position="723"/>
    </location>
</feature>
<feature type="transmembrane region" description="Helical" evidence="2">
    <location>
        <begin position="656"/>
        <end position="680"/>
    </location>
</feature>
<dbReference type="InterPro" id="IPR036736">
    <property type="entry name" value="ACP-like_sf"/>
</dbReference>
<dbReference type="InterPro" id="IPR045851">
    <property type="entry name" value="AMP-bd_C_sf"/>
</dbReference>
<feature type="domain" description="Carrier" evidence="3">
    <location>
        <begin position="561"/>
        <end position="638"/>
    </location>
</feature>
<dbReference type="NCBIfam" id="TIGR02353">
    <property type="entry name" value="NRPS_term_dom"/>
    <property type="match status" value="1"/>
</dbReference>
<feature type="region of interest" description="Disordered" evidence="1">
    <location>
        <begin position="19"/>
        <end position="40"/>
    </location>
</feature>
<evidence type="ECO:0000313" key="5">
    <source>
        <dbReference type="Proteomes" id="UP000240653"/>
    </source>
</evidence>
<dbReference type="OrthoDB" id="9803968at2"/>
<dbReference type="GO" id="GO:0031177">
    <property type="term" value="F:phosphopantetheine binding"/>
    <property type="evidence" value="ECO:0007669"/>
    <property type="project" value="TreeGrafter"/>
</dbReference>
<keyword evidence="5" id="KW-1185">Reference proteome</keyword>
<protein>
    <submittedName>
        <fullName evidence="4">Peptide synthetase</fullName>
    </submittedName>
</protein>
<feature type="transmembrane region" description="Helical" evidence="2">
    <location>
        <begin position="743"/>
        <end position="763"/>
    </location>
</feature>
<dbReference type="Gene3D" id="1.10.1200.10">
    <property type="entry name" value="ACP-like"/>
    <property type="match status" value="1"/>
</dbReference>
<evidence type="ECO:0000313" key="4">
    <source>
        <dbReference type="EMBL" id="PSJ54240.1"/>
    </source>
</evidence>
<dbReference type="SUPFAM" id="SSF56801">
    <property type="entry name" value="Acetyl-CoA synthetase-like"/>
    <property type="match status" value="1"/>
</dbReference>
<evidence type="ECO:0000256" key="1">
    <source>
        <dbReference type="SAM" id="MobiDB-lite"/>
    </source>
</evidence>
<evidence type="ECO:0000259" key="3">
    <source>
        <dbReference type="PROSITE" id="PS50075"/>
    </source>
</evidence>
<dbReference type="NCBIfam" id="TIGR01733">
    <property type="entry name" value="AA-adenyl-dom"/>
    <property type="match status" value="1"/>
</dbReference>
<sequence length="1389" mass="152861">MDHGVDGAKLDKGVAANQQGAAVESAGTAENAASNTTGHPQILKGADFARIGQPDERLDRFFEELAEKFGPSPAVISDGRAWTYRELDSRANQLAHLLADRGVRPGDRVGLLLDRSAETYIAVLAVMKAGAAFVPLATAFPEERMTLIIEDASVGLVITISGYAARAERMPVPHILIDSAAAEVSAQPDTPLHPDTSADDTCYILYTSGTTGRPKGVVVKQQSFCNFVRVAAESYGYRPSDRIYQGMTIAFDFSSEEIWVPFAAGATVVPAPGQQPLVGEELADFLRANEVTCMACSPTLLSSIESDVPSLRAILVGGEACPHNLVVRWDKPGRQILNTYGPTEATVTATMGLLTADKPVTIGAPLPTYSIVILDPEKPEVTPPGELGEIGIAGMGVAVGYLNRPDLTEQKFIHDFLDLPNNPSKRIYRTGDLGRINDDGEIEYRGRIDTQVKIRGYRIELGEIEAVLLDQPAIAQAAVTTWEVEPGRVELVAYYASKLGLPPISRADIVAELRRRLPDYMVPSYLEEVPAIPMTVSNKADLRKLPKPTSLRLSTDRTLVPPSNDDERFLAAALGEVLKIGELSVEDNFFDDLGANSLLMARFCARVRTRPEWATTSMRDIYLHPTVARLAEHLKVPEKTSAATFEPILTHRASNFAYWTCGLAQLLFYGIYSYVGLWVFNYGLNWVYDKLDEPVQLYLRCVLLSAGVFFGMSGFAIIAKWLLVGRWKPEAFPIWGWRYYRFWVVQTLIRTAPVVLFRGNPLYSIYLRLLGAKLGHNTVIECRTVPVCTDLISIGDNTILRKESMILGYRAQAGYIHTGPITIGRGAFVGVGSTIDIDTSMGDSSQLGHASSLQRGQSIPAGEHWHGSPAVPTSADYCKVRNVNASNIRRILFETAQLVVLLTVVTPLPLLFHSYWQNVSDDYQETIGLVAYGTAISVLGYIVLALVAALVVPRLIRLILKPGRTYTLYGFRYWLQTVAEFSSNSRVLNLLFGDSSAIVHYIRSIGWNLNNVVQTGSNFGSNQQHENPLLCEIGSGTMVSDGLFMINMHKSASAFRLEHTKIGDYNFLGNNIYYPPDGRTGRNCLLGTKVMVPIDGPVRENTGLLGSPSFEIPRIVNRDKELIAGVSEDERRARLKYKNRYNAVTALLFLLAQWLMLFVTVAIWDRALNYYTDWAEIALFMAVLLTSAITIPFYILIERASLGFGKLKPRMTTIYDPTFWHHERHWKLSDSPITRLFAGTPFRPMILRMLGTKVGRRVYDGGANLTERSLVEIGDDATLNEGCVIQPHSLEEGAFKSDFTIIGRGCTVGPAAFIHYGVVMGENSVADVDCFVMKGETLEPNSIWRGNPAKLHGFVTPSRVGNSPAKRPGARSSVREKAAATPAAYEEVS</sequence>
<dbReference type="FunFam" id="3.40.50.12780:FF:000012">
    <property type="entry name" value="Non-ribosomal peptide synthetase"/>
    <property type="match status" value="1"/>
</dbReference>
<evidence type="ECO:0000256" key="2">
    <source>
        <dbReference type="SAM" id="Phobius"/>
    </source>
</evidence>
<dbReference type="InterPro" id="IPR020845">
    <property type="entry name" value="AMP-binding_CS"/>
</dbReference>
<dbReference type="InterPro" id="IPR009081">
    <property type="entry name" value="PP-bd_ACP"/>
</dbReference>
<dbReference type="PANTHER" id="PTHR45527:SF1">
    <property type="entry name" value="FATTY ACID SYNTHASE"/>
    <property type="match status" value="1"/>
</dbReference>
<name>A0A2P7RVJ7_9HYPH</name>
<gene>
    <name evidence="4" type="ORF">C7I85_27505</name>
</gene>
<dbReference type="PROSITE" id="PS50075">
    <property type="entry name" value="CARRIER"/>
    <property type="match status" value="1"/>
</dbReference>
<feature type="transmembrane region" description="Helical" evidence="2">
    <location>
        <begin position="1177"/>
        <end position="1197"/>
    </location>
</feature>
<feature type="transmembrane region" description="Helical" evidence="2">
    <location>
        <begin position="891"/>
        <end position="910"/>
    </location>
</feature>
<dbReference type="Pfam" id="PF13193">
    <property type="entry name" value="AMP-binding_C"/>
    <property type="match status" value="1"/>
</dbReference>
<feature type="transmembrane region" description="Helical" evidence="2">
    <location>
        <begin position="1141"/>
        <end position="1165"/>
    </location>
</feature>
<dbReference type="CDD" id="cd05930">
    <property type="entry name" value="A_NRPS"/>
    <property type="match status" value="1"/>
</dbReference>
<dbReference type="Gene3D" id="3.30.300.30">
    <property type="match status" value="1"/>
</dbReference>
<reference evidence="4 5" key="1">
    <citation type="submission" date="2018-03" db="EMBL/GenBank/DDBJ databases">
        <title>The draft genome of Mesorhizobium soli JCM 19897.</title>
        <authorList>
            <person name="Li L."/>
            <person name="Liu L."/>
            <person name="Liang L."/>
            <person name="Wang T."/>
            <person name="Zhang X."/>
        </authorList>
    </citation>
    <scope>NUCLEOTIDE SEQUENCE [LARGE SCALE GENOMIC DNA]</scope>
    <source>
        <strain evidence="4 5">JCM 19897</strain>
    </source>
</reference>
<dbReference type="Pfam" id="PF00550">
    <property type="entry name" value="PP-binding"/>
    <property type="match status" value="1"/>
</dbReference>
<dbReference type="PANTHER" id="PTHR45527">
    <property type="entry name" value="NONRIBOSOMAL PEPTIDE SYNTHETASE"/>
    <property type="match status" value="1"/>
</dbReference>